<dbReference type="Pfam" id="PF03739">
    <property type="entry name" value="LptF_LptG"/>
    <property type="match status" value="1"/>
</dbReference>
<reference evidence="7 8" key="1">
    <citation type="journal article" date="2015" name="Int. J. Syst. Evol. Microbiol.">
        <title>Aestuariivita atlantica sp. nov., isolated from deep sea sediment of the Atlantic Ocean.</title>
        <authorList>
            <person name="Li G."/>
            <person name="Lai Q."/>
            <person name="Du Y."/>
            <person name="Liu X."/>
            <person name="Sun F."/>
            <person name="Shao Z."/>
        </authorList>
    </citation>
    <scope>NUCLEOTIDE SEQUENCE [LARGE SCALE GENOMIC DNA]</scope>
    <source>
        <strain evidence="7 8">22II-S11-z3</strain>
    </source>
</reference>
<keyword evidence="8" id="KW-1185">Reference proteome</keyword>
<dbReference type="PANTHER" id="PTHR33529">
    <property type="entry name" value="SLR0882 PROTEIN-RELATED"/>
    <property type="match status" value="1"/>
</dbReference>
<comment type="subcellular location">
    <subcellularLocation>
        <location evidence="1">Cell membrane</location>
        <topology evidence="1">Multi-pass membrane protein</topology>
    </subcellularLocation>
</comment>
<evidence type="ECO:0000313" key="7">
    <source>
        <dbReference type="EMBL" id="KNG92358.1"/>
    </source>
</evidence>
<keyword evidence="4 6" id="KW-1133">Transmembrane helix</keyword>
<dbReference type="STRING" id="1317121.ATO11_17235"/>
<dbReference type="Proteomes" id="UP000036938">
    <property type="component" value="Unassembled WGS sequence"/>
</dbReference>
<proteinExistence type="predicted"/>
<dbReference type="GO" id="GO:0055085">
    <property type="term" value="P:transmembrane transport"/>
    <property type="evidence" value="ECO:0007669"/>
    <property type="project" value="InterPro"/>
</dbReference>
<feature type="transmembrane region" description="Helical" evidence="6">
    <location>
        <begin position="304"/>
        <end position="324"/>
    </location>
</feature>
<evidence type="ECO:0000313" key="8">
    <source>
        <dbReference type="Proteomes" id="UP000036938"/>
    </source>
</evidence>
<organism evidence="7 8">
    <name type="scientific">Pseudaestuariivita atlantica</name>
    <dbReference type="NCBI Taxonomy" id="1317121"/>
    <lineage>
        <taxon>Bacteria</taxon>
        <taxon>Pseudomonadati</taxon>
        <taxon>Pseudomonadota</taxon>
        <taxon>Alphaproteobacteria</taxon>
        <taxon>Rhodobacterales</taxon>
        <taxon>Paracoccaceae</taxon>
        <taxon>Pseudaestuariivita</taxon>
    </lineage>
</organism>
<evidence type="ECO:0000256" key="3">
    <source>
        <dbReference type="ARBA" id="ARBA00022692"/>
    </source>
</evidence>
<dbReference type="PANTHER" id="PTHR33529:SF2">
    <property type="entry name" value="LIPOPOLYSACCHARIDE EXPORT SYSTEM PERMEASE PROTEIN LPTG"/>
    <property type="match status" value="1"/>
</dbReference>
<feature type="transmembrane region" description="Helical" evidence="6">
    <location>
        <begin position="340"/>
        <end position="359"/>
    </location>
</feature>
<dbReference type="AlphaFoldDB" id="A0A0L1JLS5"/>
<dbReference type="InterPro" id="IPR030923">
    <property type="entry name" value="LptG"/>
</dbReference>
<dbReference type="EMBL" id="AQQZ01000009">
    <property type="protein sequence ID" value="KNG92358.1"/>
    <property type="molecule type" value="Genomic_DNA"/>
</dbReference>
<sequence length="364" mass="39342">MKLHAYFARRFAMAFLATFGVFFLFILLIDVVEQLRQLDSSVGFGDVLRLTLLNAPEGLYQFLPLILIIASIALFLNLARSSELVVARSVGRSGLASLLGPLAVTALIGVLAVAMGNPIVAATSQAYHDLREDFRSGGSDSFSIGSEGLWLRQGDAAGQTVIRASRASPDASVLYDVSFFTYAPGRGPVRRIEADTATLTDGAWQLQGAKVWPIAARGNPEEGARLFDVTTVSSTLTRDRILESLGTPSAVSVWDLPRFIERLEHAGFSANRHRVWFQMELARPLFLIAMVLVGAAFTMRHSRFGGTGIAVLAAVMLGFGLYYIRNFAQILGENGQLDPLLAAWAPPVASILLATGLILRTEDG</sequence>
<evidence type="ECO:0000256" key="2">
    <source>
        <dbReference type="ARBA" id="ARBA00022475"/>
    </source>
</evidence>
<dbReference type="NCBIfam" id="TIGR04408">
    <property type="entry name" value="LptG_lptG"/>
    <property type="match status" value="1"/>
</dbReference>
<evidence type="ECO:0000256" key="6">
    <source>
        <dbReference type="SAM" id="Phobius"/>
    </source>
</evidence>
<feature type="transmembrane region" description="Helical" evidence="6">
    <location>
        <begin position="58"/>
        <end position="78"/>
    </location>
</feature>
<keyword evidence="5 6" id="KW-0472">Membrane</keyword>
<keyword evidence="2" id="KW-1003">Cell membrane</keyword>
<feature type="transmembrane region" description="Helical" evidence="6">
    <location>
        <begin position="98"/>
        <end position="120"/>
    </location>
</feature>
<protein>
    <submittedName>
        <fullName evidence="7">Permease</fullName>
    </submittedName>
</protein>
<feature type="transmembrane region" description="Helical" evidence="6">
    <location>
        <begin position="281"/>
        <end position="297"/>
    </location>
</feature>
<dbReference type="PATRIC" id="fig|1317121.7.peg.4181"/>
<dbReference type="GO" id="GO:0043190">
    <property type="term" value="C:ATP-binding cassette (ABC) transporter complex"/>
    <property type="evidence" value="ECO:0007669"/>
    <property type="project" value="InterPro"/>
</dbReference>
<dbReference type="GO" id="GO:0015920">
    <property type="term" value="P:lipopolysaccharide transport"/>
    <property type="evidence" value="ECO:0007669"/>
    <property type="project" value="TreeGrafter"/>
</dbReference>
<dbReference type="RefSeq" id="WP_050532157.1">
    <property type="nucleotide sequence ID" value="NZ_AQQZ01000009.1"/>
</dbReference>
<accession>A0A0L1JLS5</accession>
<dbReference type="InterPro" id="IPR005495">
    <property type="entry name" value="LptG/LptF_permease"/>
</dbReference>
<name>A0A0L1JLS5_9RHOB</name>
<evidence type="ECO:0000256" key="5">
    <source>
        <dbReference type="ARBA" id="ARBA00023136"/>
    </source>
</evidence>
<evidence type="ECO:0000256" key="1">
    <source>
        <dbReference type="ARBA" id="ARBA00004651"/>
    </source>
</evidence>
<comment type="caution">
    <text evidence="7">The sequence shown here is derived from an EMBL/GenBank/DDBJ whole genome shotgun (WGS) entry which is preliminary data.</text>
</comment>
<evidence type="ECO:0000256" key="4">
    <source>
        <dbReference type="ARBA" id="ARBA00022989"/>
    </source>
</evidence>
<dbReference type="OrthoDB" id="9798468at2"/>
<gene>
    <name evidence="7" type="ORF">ATO11_17235</name>
</gene>
<keyword evidence="3 6" id="KW-0812">Transmembrane</keyword>